<dbReference type="EMBL" id="FQZZ01000003">
    <property type="protein sequence ID" value="SHK04391.1"/>
    <property type="molecule type" value="Genomic_DNA"/>
</dbReference>
<gene>
    <name evidence="4" type="ORF">SAMN05444142_10359</name>
</gene>
<evidence type="ECO:0000313" key="5">
    <source>
        <dbReference type="Proteomes" id="UP000324252"/>
    </source>
</evidence>
<feature type="domain" description="N-acetyltransferase" evidence="3">
    <location>
        <begin position="1"/>
        <end position="156"/>
    </location>
</feature>
<protein>
    <submittedName>
        <fullName evidence="4">Acetyltransferase (GNAT) family protein</fullName>
    </submittedName>
</protein>
<dbReference type="InterPro" id="IPR050832">
    <property type="entry name" value="Bact_Acetyltransf"/>
</dbReference>
<sequence length="156" mass="16961">MRIGPAAPGFDDWTGLLSLILNSFAYMEGRIAPSSSALRLTPVALAERARDEHLYLATRNDTMLACAFFAEQPGALYIGKLAVAPTAQRRGLGAGLIAAAGTLARSRNLPRLRLETRIELTENHAAFARLGFSRVAEKAHPGFDRPTSITMEKPLW</sequence>
<evidence type="ECO:0000259" key="3">
    <source>
        <dbReference type="PROSITE" id="PS51186"/>
    </source>
</evidence>
<dbReference type="Pfam" id="PF00583">
    <property type="entry name" value="Acetyltransf_1"/>
    <property type="match status" value="1"/>
</dbReference>
<dbReference type="Proteomes" id="UP000324252">
    <property type="component" value="Unassembled WGS sequence"/>
</dbReference>
<dbReference type="Gene3D" id="3.40.630.30">
    <property type="match status" value="1"/>
</dbReference>
<reference evidence="4 5" key="1">
    <citation type="submission" date="2016-11" db="EMBL/GenBank/DDBJ databases">
        <authorList>
            <person name="Varghese N."/>
            <person name="Submissions S."/>
        </authorList>
    </citation>
    <scope>NUCLEOTIDE SEQUENCE [LARGE SCALE GENOMIC DNA]</scope>
    <source>
        <strain evidence="4 5">DSM 29620</strain>
    </source>
</reference>
<dbReference type="RefSeq" id="WP_149789253.1">
    <property type="nucleotide sequence ID" value="NZ_FNIO01000008.1"/>
</dbReference>
<keyword evidence="2" id="KW-0012">Acyltransferase</keyword>
<dbReference type="AlphaFoldDB" id="A0A1H0LRP8"/>
<dbReference type="InterPro" id="IPR000182">
    <property type="entry name" value="GNAT_dom"/>
</dbReference>
<evidence type="ECO:0000313" key="4">
    <source>
        <dbReference type="EMBL" id="SHK04391.1"/>
    </source>
</evidence>
<evidence type="ECO:0000256" key="1">
    <source>
        <dbReference type="ARBA" id="ARBA00022679"/>
    </source>
</evidence>
<keyword evidence="5" id="KW-1185">Reference proteome</keyword>
<dbReference type="InterPro" id="IPR016181">
    <property type="entry name" value="Acyl_CoA_acyltransferase"/>
</dbReference>
<dbReference type="CDD" id="cd04301">
    <property type="entry name" value="NAT_SF"/>
    <property type="match status" value="1"/>
</dbReference>
<dbReference type="GO" id="GO:0016747">
    <property type="term" value="F:acyltransferase activity, transferring groups other than amino-acyl groups"/>
    <property type="evidence" value="ECO:0007669"/>
    <property type="project" value="InterPro"/>
</dbReference>
<proteinExistence type="predicted"/>
<dbReference type="PROSITE" id="PS51186">
    <property type="entry name" value="GNAT"/>
    <property type="match status" value="1"/>
</dbReference>
<dbReference type="SUPFAM" id="SSF55729">
    <property type="entry name" value="Acyl-CoA N-acyltransferases (Nat)"/>
    <property type="match status" value="1"/>
</dbReference>
<dbReference type="OrthoDB" id="9789603at2"/>
<dbReference type="PANTHER" id="PTHR43877">
    <property type="entry name" value="AMINOALKYLPHOSPHONATE N-ACETYLTRANSFERASE-RELATED-RELATED"/>
    <property type="match status" value="1"/>
</dbReference>
<keyword evidence="1 4" id="KW-0808">Transferase</keyword>
<evidence type="ECO:0000256" key="2">
    <source>
        <dbReference type="ARBA" id="ARBA00023315"/>
    </source>
</evidence>
<organism evidence="4 5">
    <name type="scientific">Lutimaribacter pacificus</name>
    <dbReference type="NCBI Taxonomy" id="391948"/>
    <lineage>
        <taxon>Bacteria</taxon>
        <taxon>Pseudomonadati</taxon>
        <taxon>Pseudomonadota</taxon>
        <taxon>Alphaproteobacteria</taxon>
        <taxon>Rhodobacterales</taxon>
        <taxon>Roseobacteraceae</taxon>
        <taxon>Lutimaribacter</taxon>
    </lineage>
</organism>
<dbReference type="PANTHER" id="PTHR43877:SF2">
    <property type="entry name" value="AMINOALKYLPHOSPHONATE N-ACETYLTRANSFERASE-RELATED"/>
    <property type="match status" value="1"/>
</dbReference>
<accession>A0A1H0LRP8</accession>
<name>A0A1H0LRP8_9RHOB</name>